<dbReference type="InterPro" id="IPR013549">
    <property type="entry name" value="DUF1731"/>
</dbReference>
<dbReference type="SUPFAM" id="SSF51735">
    <property type="entry name" value="NAD(P)-binding Rossmann-fold domains"/>
    <property type="match status" value="1"/>
</dbReference>
<dbReference type="PANTHER" id="PTHR11092">
    <property type="entry name" value="SUGAR NUCLEOTIDE EPIMERASE RELATED"/>
    <property type="match status" value="1"/>
</dbReference>
<dbReference type="PANTHER" id="PTHR11092:SF0">
    <property type="entry name" value="EPIMERASE FAMILY PROTEIN SDR39U1"/>
    <property type="match status" value="1"/>
</dbReference>
<evidence type="ECO:0000256" key="1">
    <source>
        <dbReference type="ARBA" id="ARBA00009353"/>
    </source>
</evidence>
<protein>
    <submittedName>
        <fullName evidence="4">Epimerase family protein YfcH</fullName>
    </submittedName>
</protein>
<dbReference type="InterPro" id="IPR001509">
    <property type="entry name" value="Epimerase_deHydtase"/>
</dbReference>
<feature type="domain" description="DUF1731" evidence="3">
    <location>
        <begin position="250"/>
        <end position="296"/>
    </location>
</feature>
<comment type="similarity">
    <text evidence="1">Belongs to the NAD(P)-dependent epimerase/dehydratase family. SDR39U1 subfamily.</text>
</comment>
<dbReference type="Pfam" id="PF08338">
    <property type="entry name" value="DUF1731"/>
    <property type="match status" value="1"/>
</dbReference>
<evidence type="ECO:0000313" key="4">
    <source>
        <dbReference type="EMBL" id="CAG9933809.1"/>
    </source>
</evidence>
<accession>A0ABM8Z1M3</accession>
<dbReference type="InterPro" id="IPR010099">
    <property type="entry name" value="SDR39U1"/>
</dbReference>
<sequence length="299" mass="32835">MKILITGGTGLIGQTLCPALLAAGHTLRVYSRHPDKVNTILGDQVTPLNSLKTLSESDYFEAIINLAGAPIFGKRWTDERKRVLLHSRIDVTQDLVKFIARAQSKPEVFLSGSAIGFYGNQGHTILDETSPGQDDFGRQPCVEWENEAVKAKEHGVRVCQLRTGLVVGKNGGFLQPMILPFKLGLGGQLGSGEQWMPWIHIDDHVAICLALLNSTELNGPFNLTAPNPVTNHIFAQTLAKTLHRPAFLPAPAWILKLLLGEMSELLLGSQRVIPRRMLGADYQFKFTELGAALRQVLCD</sequence>
<dbReference type="Pfam" id="PF01370">
    <property type="entry name" value="Epimerase"/>
    <property type="match status" value="1"/>
</dbReference>
<evidence type="ECO:0000259" key="3">
    <source>
        <dbReference type="Pfam" id="PF08338"/>
    </source>
</evidence>
<dbReference type="EMBL" id="OU912926">
    <property type="protein sequence ID" value="CAG9933809.1"/>
    <property type="molecule type" value="Genomic_DNA"/>
</dbReference>
<reference evidence="4 5" key="1">
    <citation type="submission" date="2021-10" db="EMBL/GenBank/DDBJ databases">
        <authorList>
            <person name="Koch H."/>
        </authorList>
    </citation>
    <scope>NUCLEOTIDE SEQUENCE [LARGE SCALE GENOMIC DNA]</scope>
    <source>
        <strain evidence="4">6680</strain>
    </source>
</reference>
<name>A0ABM8Z1M3_9PROT</name>
<proteinExistence type="inferred from homology"/>
<dbReference type="CDD" id="cd05242">
    <property type="entry name" value="SDR_a8"/>
    <property type="match status" value="1"/>
</dbReference>
<dbReference type="Gene3D" id="3.40.50.720">
    <property type="entry name" value="NAD(P)-binding Rossmann-like Domain"/>
    <property type="match status" value="1"/>
</dbReference>
<dbReference type="Proteomes" id="UP000839052">
    <property type="component" value="Chromosome"/>
</dbReference>
<gene>
    <name evidence="4" type="primary">yfcH</name>
    <name evidence="4" type="ORF">NTG6680_2560</name>
</gene>
<organism evidence="4 5">
    <name type="scientific">Candidatus Nitrotoga arctica</name>
    <dbReference type="NCBI Taxonomy" id="453162"/>
    <lineage>
        <taxon>Bacteria</taxon>
        <taxon>Pseudomonadati</taxon>
        <taxon>Pseudomonadota</taxon>
        <taxon>Betaproteobacteria</taxon>
        <taxon>Nitrosomonadales</taxon>
        <taxon>Gallionellaceae</taxon>
        <taxon>Candidatus Nitrotoga</taxon>
    </lineage>
</organism>
<dbReference type="RefSeq" id="WP_239797534.1">
    <property type="nucleotide sequence ID" value="NZ_OU912926.1"/>
</dbReference>
<dbReference type="NCBIfam" id="TIGR01777">
    <property type="entry name" value="yfcH"/>
    <property type="match status" value="1"/>
</dbReference>
<dbReference type="InterPro" id="IPR036291">
    <property type="entry name" value="NAD(P)-bd_dom_sf"/>
</dbReference>
<keyword evidence="5" id="KW-1185">Reference proteome</keyword>
<evidence type="ECO:0000313" key="5">
    <source>
        <dbReference type="Proteomes" id="UP000839052"/>
    </source>
</evidence>
<evidence type="ECO:0000259" key="2">
    <source>
        <dbReference type="Pfam" id="PF01370"/>
    </source>
</evidence>
<feature type="domain" description="NAD-dependent epimerase/dehydratase" evidence="2">
    <location>
        <begin position="3"/>
        <end position="216"/>
    </location>
</feature>